<comment type="caution">
    <text evidence="1">The sequence shown here is derived from an EMBL/GenBank/DDBJ whole genome shotgun (WGS) entry which is preliminary data.</text>
</comment>
<proteinExistence type="predicted"/>
<gene>
    <name evidence="1" type="ORF">TRAPUB_5700</name>
</gene>
<keyword evidence="2" id="KW-1185">Reference proteome</keyword>
<dbReference type="EMBL" id="MNAD01001602">
    <property type="protein sequence ID" value="OJT03672.1"/>
    <property type="molecule type" value="Genomic_DNA"/>
</dbReference>
<evidence type="ECO:0000313" key="1">
    <source>
        <dbReference type="EMBL" id="OJT03672.1"/>
    </source>
</evidence>
<accession>A0A1M2V7U0</accession>
<organism evidence="1 2">
    <name type="scientific">Trametes pubescens</name>
    <name type="common">White-rot fungus</name>
    <dbReference type="NCBI Taxonomy" id="154538"/>
    <lineage>
        <taxon>Eukaryota</taxon>
        <taxon>Fungi</taxon>
        <taxon>Dikarya</taxon>
        <taxon>Basidiomycota</taxon>
        <taxon>Agaricomycotina</taxon>
        <taxon>Agaricomycetes</taxon>
        <taxon>Polyporales</taxon>
        <taxon>Polyporaceae</taxon>
        <taxon>Trametes</taxon>
    </lineage>
</organism>
<dbReference type="AlphaFoldDB" id="A0A1M2V7U0"/>
<reference evidence="1 2" key="1">
    <citation type="submission" date="2016-10" db="EMBL/GenBank/DDBJ databases">
        <title>Genome sequence of the basidiomycete white-rot fungus Trametes pubescens.</title>
        <authorList>
            <person name="Makela M.R."/>
            <person name="Granchi Z."/>
            <person name="Peng M."/>
            <person name="De Vries R.P."/>
            <person name="Grigoriev I."/>
            <person name="Riley R."/>
            <person name="Hilden K."/>
        </authorList>
    </citation>
    <scope>NUCLEOTIDE SEQUENCE [LARGE SCALE GENOMIC DNA]</scope>
    <source>
        <strain evidence="1 2">FBCC735</strain>
    </source>
</reference>
<protein>
    <submittedName>
        <fullName evidence="1">Uncharacterized protein</fullName>
    </submittedName>
</protein>
<dbReference type="Proteomes" id="UP000184267">
    <property type="component" value="Unassembled WGS sequence"/>
</dbReference>
<name>A0A1M2V7U0_TRAPU</name>
<evidence type="ECO:0000313" key="2">
    <source>
        <dbReference type="Proteomes" id="UP000184267"/>
    </source>
</evidence>
<sequence length="100" mass="11332">MSSVAYLAHRDTMGQRRAARSALRRSWGEDSDVHTALRAPRPARWSDPSGWISTNLNAPRCWSFWGAVLCFDAMTGSLTRLEPWRPYRVVEIAVGGIWID</sequence>